<keyword evidence="3 6" id="KW-0238">DNA-binding</keyword>
<dbReference type="Pfam" id="PF00126">
    <property type="entry name" value="HTH_1"/>
    <property type="match status" value="1"/>
</dbReference>
<dbReference type="InterPro" id="IPR050950">
    <property type="entry name" value="HTH-type_LysR_regulators"/>
</dbReference>
<dbReference type="PANTHER" id="PTHR30419:SF8">
    <property type="entry name" value="NITROGEN ASSIMILATION TRANSCRIPTIONAL ACTIVATOR-RELATED"/>
    <property type="match status" value="1"/>
</dbReference>
<organism evidence="6 7">
    <name type="scientific">Paralcaligenes ureilyticus</name>
    <dbReference type="NCBI Taxonomy" id="627131"/>
    <lineage>
        <taxon>Bacteria</taxon>
        <taxon>Pseudomonadati</taxon>
        <taxon>Pseudomonadota</taxon>
        <taxon>Betaproteobacteria</taxon>
        <taxon>Burkholderiales</taxon>
        <taxon>Alcaligenaceae</taxon>
        <taxon>Paralcaligenes</taxon>
    </lineage>
</organism>
<dbReference type="InterPro" id="IPR036388">
    <property type="entry name" value="WH-like_DNA-bd_sf"/>
</dbReference>
<dbReference type="Gene3D" id="3.40.190.10">
    <property type="entry name" value="Periplasmic binding protein-like II"/>
    <property type="match status" value="2"/>
</dbReference>
<proteinExistence type="inferred from homology"/>
<dbReference type="GO" id="GO:0003700">
    <property type="term" value="F:DNA-binding transcription factor activity"/>
    <property type="evidence" value="ECO:0007669"/>
    <property type="project" value="InterPro"/>
</dbReference>
<keyword evidence="4" id="KW-0804">Transcription</keyword>
<dbReference type="AlphaFoldDB" id="A0A4R3M0S7"/>
<evidence type="ECO:0000313" key="7">
    <source>
        <dbReference type="Proteomes" id="UP000295525"/>
    </source>
</evidence>
<protein>
    <submittedName>
        <fullName evidence="6">DNA-binding transcriptional LysR family regulator</fullName>
    </submittedName>
</protein>
<name>A0A4R3M0S7_9BURK</name>
<evidence type="ECO:0000256" key="3">
    <source>
        <dbReference type="ARBA" id="ARBA00023125"/>
    </source>
</evidence>
<gene>
    <name evidence="6" type="ORF">EDC26_10859</name>
</gene>
<dbReference type="CDD" id="cd05466">
    <property type="entry name" value="PBP2_LTTR_substrate"/>
    <property type="match status" value="1"/>
</dbReference>
<dbReference type="Proteomes" id="UP000295525">
    <property type="component" value="Unassembled WGS sequence"/>
</dbReference>
<dbReference type="GO" id="GO:0003677">
    <property type="term" value="F:DNA binding"/>
    <property type="evidence" value="ECO:0007669"/>
    <property type="project" value="UniProtKB-KW"/>
</dbReference>
<evidence type="ECO:0000256" key="1">
    <source>
        <dbReference type="ARBA" id="ARBA00009437"/>
    </source>
</evidence>
<dbReference type="Gene3D" id="1.10.10.10">
    <property type="entry name" value="Winged helix-like DNA-binding domain superfamily/Winged helix DNA-binding domain"/>
    <property type="match status" value="1"/>
</dbReference>
<keyword evidence="2" id="KW-0805">Transcription regulation</keyword>
<dbReference type="RefSeq" id="WP_165931014.1">
    <property type="nucleotide sequence ID" value="NZ_SMAJ01000008.1"/>
</dbReference>
<keyword evidence="7" id="KW-1185">Reference proteome</keyword>
<evidence type="ECO:0000259" key="5">
    <source>
        <dbReference type="PROSITE" id="PS50931"/>
    </source>
</evidence>
<dbReference type="EMBL" id="SMAJ01000008">
    <property type="protein sequence ID" value="TCT06323.1"/>
    <property type="molecule type" value="Genomic_DNA"/>
</dbReference>
<dbReference type="InterPro" id="IPR000847">
    <property type="entry name" value="LysR_HTH_N"/>
</dbReference>
<evidence type="ECO:0000256" key="2">
    <source>
        <dbReference type="ARBA" id="ARBA00023015"/>
    </source>
</evidence>
<dbReference type="PANTHER" id="PTHR30419">
    <property type="entry name" value="HTH-TYPE TRANSCRIPTIONAL REGULATOR YBHD"/>
    <property type="match status" value="1"/>
</dbReference>
<dbReference type="SUPFAM" id="SSF46785">
    <property type="entry name" value="Winged helix' DNA-binding domain"/>
    <property type="match status" value="1"/>
</dbReference>
<dbReference type="PROSITE" id="PS50931">
    <property type="entry name" value="HTH_LYSR"/>
    <property type="match status" value="1"/>
</dbReference>
<comment type="similarity">
    <text evidence="1">Belongs to the LysR transcriptional regulatory family.</text>
</comment>
<reference evidence="6 7" key="1">
    <citation type="submission" date="2019-03" db="EMBL/GenBank/DDBJ databases">
        <title>Genomic Encyclopedia of Type Strains, Phase IV (KMG-IV): sequencing the most valuable type-strain genomes for metagenomic binning, comparative biology and taxonomic classification.</title>
        <authorList>
            <person name="Goeker M."/>
        </authorList>
    </citation>
    <scope>NUCLEOTIDE SEQUENCE [LARGE SCALE GENOMIC DNA]</scope>
    <source>
        <strain evidence="6 7">DSM 24591</strain>
    </source>
</reference>
<dbReference type="InterPro" id="IPR036390">
    <property type="entry name" value="WH_DNA-bd_sf"/>
</dbReference>
<dbReference type="PRINTS" id="PR00039">
    <property type="entry name" value="HTHLYSR"/>
</dbReference>
<dbReference type="SUPFAM" id="SSF53850">
    <property type="entry name" value="Periplasmic binding protein-like II"/>
    <property type="match status" value="1"/>
</dbReference>
<accession>A0A4R3M0S7</accession>
<sequence>MSYHSPDDSATAYRLISKLRMRDLQLLLALESGASLRSAALEMNLTQPALSKSLREIEEIFKAQLFTRSQRGVTPTSQGVLAIRRAREMLDLLALTQVEIKANASVRPIVRLGMPPFVAYGYMPLLMSNLIQEEAPVRVEIMEGPVHELFSALVDGRVDGLITTYAGIMPESPACELSYDLLFECRFSFIAPLDHPLANKKRVGLKQLLHDRWTMPSETSLLRSALTAAFQRAGASPPTPIVESNNPVTHVRMVAAGVGISCVPSSTINDVMRSLVAELHVEPALPNSPVALVYRASDLNPAISMIRGFLASINHLVVNGMQ</sequence>
<dbReference type="GO" id="GO:0005829">
    <property type="term" value="C:cytosol"/>
    <property type="evidence" value="ECO:0007669"/>
    <property type="project" value="TreeGrafter"/>
</dbReference>
<comment type="caution">
    <text evidence="6">The sequence shown here is derived from an EMBL/GenBank/DDBJ whole genome shotgun (WGS) entry which is preliminary data.</text>
</comment>
<dbReference type="Pfam" id="PF03466">
    <property type="entry name" value="LysR_substrate"/>
    <property type="match status" value="1"/>
</dbReference>
<evidence type="ECO:0000313" key="6">
    <source>
        <dbReference type="EMBL" id="TCT06323.1"/>
    </source>
</evidence>
<feature type="domain" description="HTH lysR-type" evidence="5">
    <location>
        <begin position="19"/>
        <end position="76"/>
    </location>
</feature>
<dbReference type="InterPro" id="IPR005119">
    <property type="entry name" value="LysR_subst-bd"/>
</dbReference>
<evidence type="ECO:0000256" key="4">
    <source>
        <dbReference type="ARBA" id="ARBA00023163"/>
    </source>
</evidence>